<evidence type="ECO:0000313" key="2">
    <source>
        <dbReference type="Proteomes" id="UP000595814"/>
    </source>
</evidence>
<name>A0AC61MT19_9FIRM</name>
<gene>
    <name evidence="1" type="ORF">JFY71_04165</name>
</gene>
<dbReference type="Proteomes" id="UP000595814">
    <property type="component" value="Chromosome"/>
</dbReference>
<accession>A0AC61MT19</accession>
<reference evidence="1 2" key="1">
    <citation type="journal article" date="2022" name="Int. J. Syst. Evol. Microbiol.">
        <title>Miniphocaeibacter halophilus sp. nov., an ammonium-tolerant acetate-producing bacterium isolated from a biogas system.</title>
        <authorList>
            <person name="Schnurer A."/>
            <person name="Singh A."/>
            <person name="Bi S."/>
            <person name="Qiao W."/>
            <person name="Westerholm M."/>
        </authorList>
    </citation>
    <scope>NUCLEOTIDE SEQUENCE [LARGE SCALE GENOMIC DNA]</scope>
    <source>
        <strain evidence="1 2">AMB_01</strain>
    </source>
</reference>
<proteinExistence type="predicted"/>
<evidence type="ECO:0000313" key="1">
    <source>
        <dbReference type="EMBL" id="QQK08742.1"/>
    </source>
</evidence>
<sequence>MKKKLNLREQVYKSLKLDIISGKYSLEDTINEKALMNQYNISKAPVRDALIELCNDGILKSIPRLGYKIINYSNEYLEGILKFRLIIEPKYLNEYWNRLSDENIKELENLHREQMDSSDRNDPVIYWKTNQDFHLKLASFYHDEFFYETLENALNKQMLVFSQFYWTSWDKQVFNRYTHQHDELIEFLKNGNKEKAIKDLQKDIASFMKK</sequence>
<keyword evidence="2" id="KW-1185">Reference proteome</keyword>
<dbReference type="EMBL" id="CP066744">
    <property type="protein sequence ID" value="QQK08742.1"/>
    <property type="molecule type" value="Genomic_DNA"/>
</dbReference>
<protein>
    <submittedName>
        <fullName evidence="1">GntR family transcriptional regulator</fullName>
    </submittedName>
</protein>
<organism evidence="1 2">
    <name type="scientific">Miniphocaeibacter halophilus</name>
    <dbReference type="NCBI Taxonomy" id="2931922"/>
    <lineage>
        <taxon>Bacteria</taxon>
        <taxon>Bacillati</taxon>
        <taxon>Bacillota</taxon>
        <taxon>Tissierellia</taxon>
        <taxon>Tissierellales</taxon>
        <taxon>Peptoniphilaceae</taxon>
        <taxon>Miniphocaeibacter</taxon>
    </lineage>
</organism>